<dbReference type="EMBL" id="FTOB01000001">
    <property type="protein sequence ID" value="SIS37045.1"/>
    <property type="molecule type" value="Genomic_DNA"/>
</dbReference>
<gene>
    <name evidence="1" type="ORF">SAMN05421766_10124</name>
</gene>
<name>A0ABY1KHM5_9FLAO</name>
<protein>
    <submittedName>
        <fullName evidence="1">Uncharacterized protein</fullName>
    </submittedName>
</protein>
<reference evidence="1 2" key="1">
    <citation type="submission" date="2017-01" db="EMBL/GenBank/DDBJ databases">
        <authorList>
            <person name="Varghese N."/>
            <person name="Submissions S."/>
        </authorList>
    </citation>
    <scope>NUCLEOTIDE SEQUENCE [LARGE SCALE GENOMIC DNA]</scope>
    <source>
        <strain evidence="1 2">DSM 2061</strain>
    </source>
</reference>
<dbReference type="Proteomes" id="UP000185728">
    <property type="component" value="Unassembled WGS sequence"/>
</dbReference>
<evidence type="ECO:0000313" key="2">
    <source>
        <dbReference type="Proteomes" id="UP000185728"/>
    </source>
</evidence>
<evidence type="ECO:0000313" key="1">
    <source>
        <dbReference type="EMBL" id="SIS37045.1"/>
    </source>
</evidence>
<proteinExistence type="predicted"/>
<keyword evidence="2" id="KW-1185">Reference proteome</keyword>
<organism evidence="1 2">
    <name type="scientific">Zobellia uliginosa</name>
    <dbReference type="NCBI Taxonomy" id="143224"/>
    <lineage>
        <taxon>Bacteria</taxon>
        <taxon>Pseudomonadati</taxon>
        <taxon>Bacteroidota</taxon>
        <taxon>Flavobacteriia</taxon>
        <taxon>Flavobacteriales</taxon>
        <taxon>Flavobacteriaceae</taxon>
        <taxon>Zobellia</taxon>
    </lineage>
</organism>
<sequence length="37" mass="4015">MGGFYFEGVFPKNPSSMVMILMSVKCTETVGEKVGVN</sequence>
<accession>A0ABY1KHM5</accession>
<comment type="caution">
    <text evidence="1">The sequence shown here is derived from an EMBL/GenBank/DDBJ whole genome shotgun (WGS) entry which is preliminary data.</text>
</comment>